<reference evidence="2" key="1">
    <citation type="journal article" date="2020" name="Nature">
        <title>Giant virus diversity and host interactions through global metagenomics.</title>
        <authorList>
            <person name="Schulz F."/>
            <person name="Roux S."/>
            <person name="Paez-Espino D."/>
            <person name="Jungbluth S."/>
            <person name="Walsh D.A."/>
            <person name="Denef V.J."/>
            <person name="McMahon K.D."/>
            <person name="Konstantinidis K.T."/>
            <person name="Eloe-Fadrosh E.A."/>
            <person name="Kyrpides N.C."/>
            <person name="Woyke T."/>
        </authorList>
    </citation>
    <scope>NUCLEOTIDE SEQUENCE</scope>
    <source>
        <strain evidence="2">GVMAG-M-3300024258-28</strain>
    </source>
</reference>
<name>A0A6C0IMH1_9ZZZZ</name>
<dbReference type="InterPro" id="IPR038726">
    <property type="entry name" value="PDDEXK_AddAB-type"/>
</dbReference>
<dbReference type="EMBL" id="MN740221">
    <property type="protein sequence ID" value="QHT94421.1"/>
    <property type="molecule type" value="Genomic_DNA"/>
</dbReference>
<dbReference type="AlphaFoldDB" id="A0A6C0IMH1"/>
<evidence type="ECO:0000259" key="1">
    <source>
        <dbReference type="Pfam" id="PF12705"/>
    </source>
</evidence>
<sequence>MSDFERKPAIPGTIDYLYWKNYHERDQNVTFEEGPHIYTIAGYERGDSTSVTTWNKNHFSEFDPETVAEKIISGKKWATDSTYKYYQMSKEDMIALWKNSGKEASESGTKLHNDIEQYFNGMEVSNDSIEYTYFLKFREDYKHLTPYRTEWMVYHEDLKLVGSIDMIYENPDGDLEIYDWKRSKEIVYDNQYNKFAKTACISHLPDTNFWHYSLQLNTYRRIIQEKYGKKVVGLYLVRFHPDNAYKTYDRINVSIMDNELDELFELRKKELEKST</sequence>
<feature type="domain" description="PD-(D/E)XK endonuclease-like" evidence="1">
    <location>
        <begin position="117"/>
        <end position="241"/>
    </location>
</feature>
<proteinExistence type="predicted"/>
<accession>A0A6C0IMH1</accession>
<protein>
    <recommendedName>
        <fullName evidence="1">PD-(D/E)XK endonuclease-like domain-containing protein</fullName>
    </recommendedName>
</protein>
<dbReference type="Pfam" id="PF12705">
    <property type="entry name" value="PDDEXK_1"/>
    <property type="match status" value="1"/>
</dbReference>
<organism evidence="2">
    <name type="scientific">viral metagenome</name>
    <dbReference type="NCBI Taxonomy" id="1070528"/>
    <lineage>
        <taxon>unclassified sequences</taxon>
        <taxon>metagenomes</taxon>
        <taxon>organismal metagenomes</taxon>
    </lineage>
</organism>
<dbReference type="InterPro" id="IPR011604">
    <property type="entry name" value="PDDEXK-like_dom_sf"/>
</dbReference>
<evidence type="ECO:0000313" key="2">
    <source>
        <dbReference type="EMBL" id="QHT94421.1"/>
    </source>
</evidence>
<dbReference type="Gene3D" id="3.90.320.10">
    <property type="match status" value="1"/>
</dbReference>